<sequence length="119" mass="13763">MEKNEQETPSLLFSKNVFYNISDTLFDHLPIVYICRNNVTTIRRQNYGTIKPICKEYKLKKRVVSTFKHSAHICTLTILKAEGRGFDPFDPRLLLIKLDVVLSLNGLEVSPLSHCIQQR</sequence>
<dbReference type="EMBL" id="ODYU01009491">
    <property type="protein sequence ID" value="SOQ53971.1"/>
    <property type="molecule type" value="Genomic_DNA"/>
</dbReference>
<reference evidence="1" key="1">
    <citation type="submission" date="2016-07" db="EMBL/GenBank/DDBJ databases">
        <authorList>
            <person name="Bretaudeau A."/>
        </authorList>
    </citation>
    <scope>NUCLEOTIDE SEQUENCE</scope>
    <source>
        <strain evidence="1">Rice</strain>
        <tissue evidence="1">Whole body</tissue>
    </source>
</reference>
<gene>
    <name evidence="1" type="ORF">SFRICE_031932</name>
</gene>
<accession>A0A2H1WLL9</accession>
<evidence type="ECO:0000313" key="1">
    <source>
        <dbReference type="EMBL" id="SOQ53971.1"/>
    </source>
</evidence>
<dbReference type="AlphaFoldDB" id="A0A2H1WLL9"/>
<protein>
    <submittedName>
        <fullName evidence="1">SFRICE_031932</fullName>
    </submittedName>
</protein>
<proteinExistence type="predicted"/>
<name>A0A2H1WLL9_SPOFR</name>
<organism evidence="1">
    <name type="scientific">Spodoptera frugiperda</name>
    <name type="common">Fall armyworm</name>
    <dbReference type="NCBI Taxonomy" id="7108"/>
    <lineage>
        <taxon>Eukaryota</taxon>
        <taxon>Metazoa</taxon>
        <taxon>Ecdysozoa</taxon>
        <taxon>Arthropoda</taxon>
        <taxon>Hexapoda</taxon>
        <taxon>Insecta</taxon>
        <taxon>Pterygota</taxon>
        <taxon>Neoptera</taxon>
        <taxon>Endopterygota</taxon>
        <taxon>Lepidoptera</taxon>
        <taxon>Glossata</taxon>
        <taxon>Ditrysia</taxon>
        <taxon>Noctuoidea</taxon>
        <taxon>Noctuidae</taxon>
        <taxon>Amphipyrinae</taxon>
        <taxon>Spodoptera</taxon>
    </lineage>
</organism>